<keyword evidence="3" id="KW-0813">Transport</keyword>
<dbReference type="AlphaFoldDB" id="K6VUV3"/>
<evidence type="ECO:0000313" key="10">
    <source>
        <dbReference type="Proteomes" id="UP000008363"/>
    </source>
</evidence>
<dbReference type="PANTHER" id="PTHR31686">
    <property type="match status" value="1"/>
</dbReference>
<evidence type="ECO:0000256" key="3">
    <source>
        <dbReference type="ARBA" id="ARBA00022448"/>
    </source>
</evidence>
<evidence type="ECO:0000313" key="9">
    <source>
        <dbReference type="EMBL" id="GAB90680.1"/>
    </source>
</evidence>
<dbReference type="InterPro" id="IPR038665">
    <property type="entry name" value="Voltage-dep_anion_channel_sf"/>
</dbReference>
<keyword evidence="6 8" id="KW-1133">Transmembrane helix</keyword>
<sequence>MTPQGQRVFPGGAVERTLGCMVLTTEHPGPTGRGLHSPIAERQGPRRRLLAELDRPGQVFEHITPNWFASVMGTGIVATAAASLPVQPPGLRLFATALWLFASVALVLLTVAFAVHWLRHPQTAKMYAAHPVMSQFYGAPAMALLTVGAGTMLIGVDVVGTGAAVAIDGFLWCAGTALGLFTSVWVPYTMMTSHSREDVIALPAWLMPIVPPMVSATTGAFLIPHVPEGQWRLGLLSACYALFGLSLFLGMITMTLIYSRLVHGGAPVAQTAPTVWITLGMIGQSVTAVNVLAVQSATVFTGDEAYIALGLHVFGIVYGLAMGGFGVAMFALATSITVRAVRRGMPFALTWWSFTFPVGTCVTGMSALGAALGSGPVRVLAILLYVLLIGAWATVAAKTLRGTASGRTLLPA</sequence>
<evidence type="ECO:0000256" key="2">
    <source>
        <dbReference type="ARBA" id="ARBA00008566"/>
    </source>
</evidence>
<feature type="transmembrane region" description="Helical" evidence="8">
    <location>
        <begin position="200"/>
        <end position="223"/>
    </location>
</feature>
<proteinExistence type="inferred from homology"/>
<dbReference type="Proteomes" id="UP000008363">
    <property type="component" value="Unassembled WGS sequence"/>
</dbReference>
<feature type="transmembrane region" description="Helical" evidence="8">
    <location>
        <begin position="162"/>
        <end position="188"/>
    </location>
</feature>
<gene>
    <name evidence="9" type="ORF">GORHZ_115_00340</name>
</gene>
<evidence type="ECO:0000256" key="1">
    <source>
        <dbReference type="ARBA" id="ARBA00004651"/>
    </source>
</evidence>
<protein>
    <submittedName>
        <fullName evidence="9">Putative TDT family transporter</fullName>
    </submittedName>
</protein>
<dbReference type="InterPro" id="IPR004695">
    <property type="entry name" value="SLAC1/Mae1/Ssu1/TehA"/>
</dbReference>
<feature type="transmembrane region" description="Helical" evidence="8">
    <location>
        <begin position="136"/>
        <end position="156"/>
    </location>
</feature>
<feature type="transmembrane region" description="Helical" evidence="8">
    <location>
        <begin position="67"/>
        <end position="87"/>
    </location>
</feature>
<evidence type="ECO:0000256" key="7">
    <source>
        <dbReference type="ARBA" id="ARBA00023136"/>
    </source>
</evidence>
<dbReference type="InterPro" id="IPR051629">
    <property type="entry name" value="Sulfite_efflux_TDT"/>
</dbReference>
<evidence type="ECO:0000256" key="5">
    <source>
        <dbReference type="ARBA" id="ARBA00022692"/>
    </source>
</evidence>
<keyword evidence="10" id="KW-1185">Reference proteome</keyword>
<dbReference type="Pfam" id="PF03595">
    <property type="entry name" value="SLAC1"/>
    <property type="match status" value="1"/>
</dbReference>
<feature type="transmembrane region" description="Helical" evidence="8">
    <location>
        <begin position="235"/>
        <end position="259"/>
    </location>
</feature>
<feature type="transmembrane region" description="Helical" evidence="8">
    <location>
        <begin position="377"/>
        <end position="397"/>
    </location>
</feature>
<name>K6VUV3_9ACTN</name>
<comment type="subcellular location">
    <subcellularLocation>
        <location evidence="1">Cell membrane</location>
        <topology evidence="1">Multi-pass membrane protein</topology>
    </subcellularLocation>
</comment>
<feature type="transmembrane region" description="Helical" evidence="8">
    <location>
        <begin position="93"/>
        <end position="115"/>
    </location>
</feature>
<dbReference type="GO" id="GO:0005886">
    <property type="term" value="C:plasma membrane"/>
    <property type="evidence" value="ECO:0007669"/>
    <property type="project" value="UniProtKB-SubCell"/>
</dbReference>
<evidence type="ECO:0000256" key="6">
    <source>
        <dbReference type="ARBA" id="ARBA00022989"/>
    </source>
</evidence>
<keyword evidence="5 8" id="KW-0812">Transmembrane</keyword>
<organism evidence="9 10">
    <name type="scientific">Gordonia rhizosphera NBRC 16068</name>
    <dbReference type="NCBI Taxonomy" id="1108045"/>
    <lineage>
        <taxon>Bacteria</taxon>
        <taxon>Bacillati</taxon>
        <taxon>Actinomycetota</taxon>
        <taxon>Actinomycetes</taxon>
        <taxon>Mycobacteriales</taxon>
        <taxon>Gordoniaceae</taxon>
        <taxon>Gordonia</taxon>
    </lineage>
</organism>
<dbReference type="Gene3D" id="1.50.10.150">
    <property type="entry name" value="Voltage-dependent anion channel"/>
    <property type="match status" value="1"/>
</dbReference>
<keyword evidence="7 8" id="KW-0472">Membrane</keyword>
<evidence type="ECO:0000256" key="8">
    <source>
        <dbReference type="SAM" id="Phobius"/>
    </source>
</evidence>
<reference evidence="9 10" key="1">
    <citation type="submission" date="2012-08" db="EMBL/GenBank/DDBJ databases">
        <title>Whole genome shotgun sequence of Gordonia rhizosphera NBRC 16068.</title>
        <authorList>
            <person name="Takarada H."/>
            <person name="Isaki S."/>
            <person name="Hosoyama A."/>
            <person name="Tsuchikane K."/>
            <person name="Katsumata H."/>
            <person name="Baba S."/>
            <person name="Ohji S."/>
            <person name="Yamazaki S."/>
            <person name="Fujita N."/>
        </authorList>
    </citation>
    <scope>NUCLEOTIDE SEQUENCE [LARGE SCALE GENOMIC DNA]</scope>
    <source>
        <strain evidence="9 10">NBRC 16068</strain>
    </source>
</reference>
<dbReference type="GO" id="GO:0055085">
    <property type="term" value="P:transmembrane transport"/>
    <property type="evidence" value="ECO:0007669"/>
    <property type="project" value="InterPro"/>
</dbReference>
<feature type="transmembrane region" description="Helical" evidence="8">
    <location>
        <begin position="271"/>
        <end position="293"/>
    </location>
</feature>
<dbReference type="eggNOG" id="COG1275">
    <property type="taxonomic scope" value="Bacteria"/>
</dbReference>
<feature type="transmembrane region" description="Helical" evidence="8">
    <location>
        <begin position="305"/>
        <end position="333"/>
    </location>
</feature>
<accession>K6VUV3</accession>
<dbReference type="CDD" id="cd09320">
    <property type="entry name" value="TDT_like_2"/>
    <property type="match status" value="1"/>
</dbReference>
<feature type="transmembrane region" description="Helical" evidence="8">
    <location>
        <begin position="345"/>
        <end position="371"/>
    </location>
</feature>
<dbReference type="EMBL" id="BAHC01000115">
    <property type="protein sequence ID" value="GAB90680.1"/>
    <property type="molecule type" value="Genomic_DNA"/>
</dbReference>
<comment type="similarity">
    <text evidence="2">Belongs to the tellurite-resistance/dicarboxylate transporter (TDT) family.</text>
</comment>
<dbReference type="STRING" id="1108045.GORHZ_115_00340"/>
<comment type="caution">
    <text evidence="9">The sequence shown here is derived from an EMBL/GenBank/DDBJ whole genome shotgun (WGS) entry which is preliminary data.</text>
</comment>
<evidence type="ECO:0000256" key="4">
    <source>
        <dbReference type="ARBA" id="ARBA00022475"/>
    </source>
</evidence>
<keyword evidence="4" id="KW-1003">Cell membrane</keyword>
<dbReference type="PANTHER" id="PTHR31686:SF1">
    <property type="entry name" value="SULFITE EFFLUX PUMP SSU1"/>
    <property type="match status" value="1"/>
</dbReference>